<protein>
    <submittedName>
        <fullName evidence="8">Guanylate cyclase 32E-like 1</fullName>
    </submittedName>
</protein>
<evidence type="ECO:0000256" key="2">
    <source>
        <dbReference type="ARBA" id="ARBA00022692"/>
    </source>
</evidence>
<name>A0A8J5K6S8_HOMAM</name>
<comment type="caution">
    <text evidence="8">The sequence shown here is derived from an EMBL/GenBank/DDBJ whole genome shotgun (WGS) entry which is preliminary data.</text>
</comment>
<evidence type="ECO:0000313" key="8">
    <source>
        <dbReference type="EMBL" id="KAG7170566.1"/>
    </source>
</evidence>
<sequence length="224" mass="25449">MQCEEQFGVALVYGTAYYLRGSLDSEGYLAWVEANALAGYWLEQTLTLSPNIERRLSNKGFLTDLAKRISDRKDIIGNMKREGSVTMADIYMQDSVAFVDSIREVEDSLVSDIREAINGELEMADRQYTLALVVLLLVLLISPIIIMLVRKATSLIHEYAYNLLIKSSEVKKEKRKSDNLLYQLLPRTVAHYLKQSKQVPAEFFECVTIYLSDIVGFTRISSES</sequence>
<dbReference type="GO" id="GO:0000166">
    <property type="term" value="F:nucleotide binding"/>
    <property type="evidence" value="ECO:0007669"/>
    <property type="project" value="UniProtKB-KW"/>
</dbReference>
<dbReference type="PANTHER" id="PTHR11920">
    <property type="entry name" value="GUANYLYL CYCLASE"/>
    <property type="match status" value="1"/>
</dbReference>
<evidence type="ECO:0000256" key="3">
    <source>
        <dbReference type="ARBA" id="ARBA00022741"/>
    </source>
</evidence>
<feature type="non-terminal residue" evidence="8">
    <location>
        <position position="1"/>
    </location>
</feature>
<dbReference type="GO" id="GO:0001653">
    <property type="term" value="F:peptide receptor activity"/>
    <property type="evidence" value="ECO:0007669"/>
    <property type="project" value="TreeGrafter"/>
</dbReference>
<dbReference type="InterPro" id="IPR050401">
    <property type="entry name" value="Cyclic_nucleotide_synthase"/>
</dbReference>
<keyword evidence="9" id="KW-1185">Reference proteome</keyword>
<proteinExistence type="predicted"/>
<dbReference type="GO" id="GO:0005886">
    <property type="term" value="C:plasma membrane"/>
    <property type="evidence" value="ECO:0007669"/>
    <property type="project" value="TreeGrafter"/>
</dbReference>
<evidence type="ECO:0000313" key="9">
    <source>
        <dbReference type="Proteomes" id="UP000747542"/>
    </source>
</evidence>
<feature type="transmembrane region" description="Helical" evidence="7">
    <location>
        <begin position="128"/>
        <end position="149"/>
    </location>
</feature>
<keyword evidence="2 7" id="KW-0812">Transmembrane</keyword>
<comment type="subcellular location">
    <subcellularLocation>
        <location evidence="1">Membrane</location>
    </subcellularLocation>
</comment>
<reference evidence="8" key="1">
    <citation type="journal article" date="2021" name="Sci. Adv.">
        <title>The American lobster genome reveals insights on longevity, neural, and immune adaptations.</title>
        <authorList>
            <person name="Polinski J.M."/>
            <person name="Zimin A.V."/>
            <person name="Clark K.F."/>
            <person name="Kohn A.B."/>
            <person name="Sadowski N."/>
            <person name="Timp W."/>
            <person name="Ptitsyn A."/>
            <person name="Khanna P."/>
            <person name="Romanova D.Y."/>
            <person name="Williams P."/>
            <person name="Greenwood S.J."/>
            <person name="Moroz L.L."/>
            <person name="Walt D.R."/>
            <person name="Bodnar A.G."/>
        </authorList>
    </citation>
    <scope>NUCLEOTIDE SEQUENCE</scope>
    <source>
        <strain evidence="8">GMGI-L3</strain>
    </source>
</reference>
<evidence type="ECO:0000256" key="1">
    <source>
        <dbReference type="ARBA" id="ARBA00004370"/>
    </source>
</evidence>
<keyword evidence="5 7" id="KW-0472">Membrane</keyword>
<evidence type="ECO:0000256" key="4">
    <source>
        <dbReference type="ARBA" id="ARBA00022989"/>
    </source>
</evidence>
<dbReference type="Gene3D" id="3.30.70.1230">
    <property type="entry name" value="Nucleotide cyclase"/>
    <property type="match status" value="1"/>
</dbReference>
<dbReference type="PANTHER" id="PTHR11920:SF504">
    <property type="entry name" value="GUANYLATE CYCLASE"/>
    <property type="match status" value="1"/>
</dbReference>
<keyword evidence="6" id="KW-0456">Lyase</keyword>
<evidence type="ECO:0000256" key="5">
    <source>
        <dbReference type="ARBA" id="ARBA00023136"/>
    </source>
</evidence>
<evidence type="ECO:0000256" key="7">
    <source>
        <dbReference type="SAM" id="Phobius"/>
    </source>
</evidence>
<dbReference type="Proteomes" id="UP000747542">
    <property type="component" value="Unassembled WGS sequence"/>
</dbReference>
<gene>
    <name evidence="8" type="primary">Gyc32E-L1</name>
    <name evidence="8" type="ORF">Hamer_G020657</name>
</gene>
<dbReference type="GO" id="GO:0004016">
    <property type="term" value="F:adenylate cyclase activity"/>
    <property type="evidence" value="ECO:0007669"/>
    <property type="project" value="TreeGrafter"/>
</dbReference>
<keyword evidence="4 7" id="KW-1133">Transmembrane helix</keyword>
<dbReference type="InterPro" id="IPR029787">
    <property type="entry name" value="Nucleotide_cyclase"/>
</dbReference>
<dbReference type="EMBL" id="JAHLQT010013854">
    <property type="protein sequence ID" value="KAG7170566.1"/>
    <property type="molecule type" value="Genomic_DNA"/>
</dbReference>
<organism evidence="8 9">
    <name type="scientific">Homarus americanus</name>
    <name type="common">American lobster</name>
    <dbReference type="NCBI Taxonomy" id="6706"/>
    <lineage>
        <taxon>Eukaryota</taxon>
        <taxon>Metazoa</taxon>
        <taxon>Ecdysozoa</taxon>
        <taxon>Arthropoda</taxon>
        <taxon>Crustacea</taxon>
        <taxon>Multicrustacea</taxon>
        <taxon>Malacostraca</taxon>
        <taxon>Eumalacostraca</taxon>
        <taxon>Eucarida</taxon>
        <taxon>Decapoda</taxon>
        <taxon>Pleocyemata</taxon>
        <taxon>Astacidea</taxon>
        <taxon>Nephropoidea</taxon>
        <taxon>Nephropidae</taxon>
        <taxon>Homarus</taxon>
    </lineage>
</organism>
<dbReference type="GO" id="GO:0007168">
    <property type="term" value="P:receptor guanylyl cyclase signaling pathway"/>
    <property type="evidence" value="ECO:0007669"/>
    <property type="project" value="TreeGrafter"/>
</dbReference>
<accession>A0A8J5K6S8</accession>
<dbReference type="GO" id="GO:0004383">
    <property type="term" value="F:guanylate cyclase activity"/>
    <property type="evidence" value="ECO:0007669"/>
    <property type="project" value="TreeGrafter"/>
</dbReference>
<dbReference type="AlphaFoldDB" id="A0A8J5K6S8"/>
<evidence type="ECO:0000256" key="6">
    <source>
        <dbReference type="ARBA" id="ARBA00023239"/>
    </source>
</evidence>
<keyword evidence="3" id="KW-0547">Nucleotide-binding</keyword>